<gene>
    <name evidence="1" type="ORF">ELX58_03905</name>
</gene>
<protein>
    <submittedName>
        <fullName evidence="1">Uncharacterized protein</fullName>
    </submittedName>
</protein>
<evidence type="ECO:0000313" key="2">
    <source>
        <dbReference type="Proteomes" id="UP000294321"/>
    </source>
</evidence>
<dbReference type="RefSeq" id="WP_133441854.1">
    <property type="nucleotide sequence ID" value="NZ_CP034726.1"/>
</dbReference>
<name>A0A4P6ZKJ1_9LACO</name>
<accession>A0A4P6ZKJ1</accession>
<proteinExistence type="predicted"/>
<evidence type="ECO:0000313" key="1">
    <source>
        <dbReference type="EMBL" id="QBP18295.1"/>
    </source>
</evidence>
<sequence>MSEMKVNGDLFKKANAILKNNHTTFGDQFNKLMDQGVKLDQVPFGLEEYDTKDKNDYSIDLDKLNVNTEHSFIDMLKSMDIPMPYVVNGYCRRVILKKGVPVFHPNFKPYK</sequence>
<dbReference type="AlphaFoldDB" id="A0A4P6ZKJ1"/>
<organism evidence="1 2">
    <name type="scientific">Acetilactobacillus jinshanensis</name>
    <dbReference type="NCBI Taxonomy" id="1720083"/>
    <lineage>
        <taxon>Bacteria</taxon>
        <taxon>Bacillati</taxon>
        <taxon>Bacillota</taxon>
        <taxon>Bacilli</taxon>
        <taxon>Lactobacillales</taxon>
        <taxon>Lactobacillaceae</taxon>
        <taxon>Acetilactobacillus</taxon>
    </lineage>
</organism>
<dbReference type="Proteomes" id="UP000294321">
    <property type="component" value="Chromosome"/>
</dbReference>
<reference evidence="2" key="1">
    <citation type="submission" date="2018-12" db="EMBL/GenBank/DDBJ databases">
        <title>A new species of lactobacillus.</title>
        <authorList>
            <person name="Jian Y."/>
            <person name="Xin L."/>
            <person name="Hong Z.J."/>
            <person name="Ming L.Z."/>
            <person name="Hong X.Z."/>
        </authorList>
    </citation>
    <scope>NUCLEOTIDE SEQUENCE [LARGE SCALE GENOMIC DNA]</scope>
    <source>
        <strain evidence="2">HSLZ-75</strain>
    </source>
</reference>
<dbReference type="KEGG" id="lji:ELX58_03905"/>
<dbReference type="EMBL" id="CP034726">
    <property type="protein sequence ID" value="QBP18295.1"/>
    <property type="molecule type" value="Genomic_DNA"/>
</dbReference>
<keyword evidence="2" id="KW-1185">Reference proteome</keyword>